<organism evidence="17 18">
    <name type="scientific">Danxiaibacter flavus</name>
    <dbReference type="NCBI Taxonomy" id="3049108"/>
    <lineage>
        <taxon>Bacteria</taxon>
        <taxon>Pseudomonadati</taxon>
        <taxon>Bacteroidota</taxon>
        <taxon>Chitinophagia</taxon>
        <taxon>Chitinophagales</taxon>
        <taxon>Chitinophagaceae</taxon>
        <taxon>Danxiaibacter</taxon>
    </lineage>
</organism>
<dbReference type="RefSeq" id="WP_369329961.1">
    <property type="nucleotide sequence ID" value="NZ_JAULBC010000004.1"/>
</dbReference>
<dbReference type="EC" id="2.7.13.3" evidence="3"/>
<keyword evidence="11 14" id="KW-1133">Transmembrane helix</keyword>
<proteinExistence type="predicted"/>
<evidence type="ECO:0000313" key="18">
    <source>
        <dbReference type="Proteomes" id="UP001560573"/>
    </source>
</evidence>
<evidence type="ECO:0000256" key="1">
    <source>
        <dbReference type="ARBA" id="ARBA00000085"/>
    </source>
</evidence>
<dbReference type="PANTHER" id="PTHR45528:SF1">
    <property type="entry name" value="SENSOR HISTIDINE KINASE CPXA"/>
    <property type="match status" value="1"/>
</dbReference>
<dbReference type="PANTHER" id="PTHR45528">
    <property type="entry name" value="SENSOR HISTIDINE KINASE CPXA"/>
    <property type="match status" value="1"/>
</dbReference>
<keyword evidence="10" id="KW-0067">ATP-binding</keyword>
<keyword evidence="18" id="KW-1185">Reference proteome</keyword>
<feature type="domain" description="HAMP" evidence="16">
    <location>
        <begin position="173"/>
        <end position="226"/>
    </location>
</feature>
<keyword evidence="7 14" id="KW-0812">Transmembrane</keyword>
<dbReference type="InterPro" id="IPR036097">
    <property type="entry name" value="HisK_dim/P_sf"/>
</dbReference>
<dbReference type="InterPro" id="IPR003594">
    <property type="entry name" value="HATPase_dom"/>
</dbReference>
<dbReference type="Pfam" id="PF00672">
    <property type="entry name" value="HAMP"/>
    <property type="match status" value="1"/>
</dbReference>
<dbReference type="Proteomes" id="UP001560573">
    <property type="component" value="Unassembled WGS sequence"/>
</dbReference>
<name>A0ABV3ZFA0_9BACT</name>
<dbReference type="CDD" id="cd06225">
    <property type="entry name" value="HAMP"/>
    <property type="match status" value="1"/>
</dbReference>
<evidence type="ECO:0000313" key="17">
    <source>
        <dbReference type="EMBL" id="MEX6688552.1"/>
    </source>
</evidence>
<evidence type="ECO:0000256" key="3">
    <source>
        <dbReference type="ARBA" id="ARBA00012438"/>
    </source>
</evidence>
<dbReference type="SMART" id="SM00388">
    <property type="entry name" value="HisKA"/>
    <property type="match status" value="1"/>
</dbReference>
<evidence type="ECO:0000256" key="5">
    <source>
        <dbReference type="ARBA" id="ARBA00022553"/>
    </source>
</evidence>
<dbReference type="Gene3D" id="6.10.340.10">
    <property type="match status" value="1"/>
</dbReference>
<comment type="subcellular location">
    <subcellularLocation>
        <location evidence="2">Cell membrane</location>
        <topology evidence="2">Multi-pass membrane protein</topology>
    </subcellularLocation>
</comment>
<evidence type="ECO:0000256" key="7">
    <source>
        <dbReference type="ARBA" id="ARBA00022692"/>
    </source>
</evidence>
<feature type="transmembrane region" description="Helical" evidence="14">
    <location>
        <begin position="7"/>
        <end position="29"/>
    </location>
</feature>
<dbReference type="PRINTS" id="PR00344">
    <property type="entry name" value="BCTRLSENSOR"/>
</dbReference>
<comment type="caution">
    <text evidence="17">The sequence shown here is derived from an EMBL/GenBank/DDBJ whole genome shotgun (WGS) entry which is preliminary data.</text>
</comment>
<dbReference type="Gene3D" id="3.30.565.10">
    <property type="entry name" value="Histidine kinase-like ATPase, C-terminal domain"/>
    <property type="match status" value="1"/>
</dbReference>
<dbReference type="Pfam" id="PF02518">
    <property type="entry name" value="HATPase_c"/>
    <property type="match status" value="1"/>
</dbReference>
<feature type="domain" description="Histidine kinase" evidence="15">
    <location>
        <begin position="234"/>
        <end position="451"/>
    </location>
</feature>
<sequence>MKIQTKTTLLFTCITACIILLLSWFVYYFTSKQAATDFYKRLEIRAFIAARVKFEKDETSVDAYNEIRNRHLERLENEKEYFIKEDSVSNTNVEGLPQKFFREVSENGTANFKKKDTYYTGVLYEMKGGDYIIVLSAKNEQLTATIVKLGNILIVGFLVSVIIVSAISIFFSRNTYAPIRNVIKNVKDINAENLSQRLPVKKGQDEVYELTHTFNDMLDRLGTAFETQNNFVSNASHEFRTPITTIIGEADIALSRSRTNEELLQSISIILTEAEKLKHITTSLLNFAQTGFDGKKQNWQKIRIDELIVDVKNDIEILVPGCKIAIKLDELPEDDADLVVEGNPNLLRLALGNVLQNACKYSDNAPVTVSIRTLAGSIYIITEDKGIGIPEDDVRKVFDPFFRSDNTLSYEGYGLGLPLALNIIRLHKGTIKVSSIINKGTIVGLILPINRQTF</sequence>
<dbReference type="SUPFAM" id="SSF55874">
    <property type="entry name" value="ATPase domain of HSP90 chaperone/DNA topoisomerase II/histidine kinase"/>
    <property type="match status" value="1"/>
</dbReference>
<evidence type="ECO:0000259" key="15">
    <source>
        <dbReference type="PROSITE" id="PS50109"/>
    </source>
</evidence>
<dbReference type="PROSITE" id="PS50885">
    <property type="entry name" value="HAMP"/>
    <property type="match status" value="1"/>
</dbReference>
<protein>
    <recommendedName>
        <fullName evidence="3">histidine kinase</fullName>
        <ecNumber evidence="3">2.7.13.3</ecNumber>
    </recommendedName>
</protein>
<feature type="transmembrane region" description="Helical" evidence="14">
    <location>
        <begin position="152"/>
        <end position="171"/>
    </location>
</feature>
<evidence type="ECO:0000256" key="11">
    <source>
        <dbReference type="ARBA" id="ARBA00022989"/>
    </source>
</evidence>
<keyword evidence="13 14" id="KW-0472">Membrane</keyword>
<keyword evidence="8" id="KW-0547">Nucleotide-binding</keyword>
<dbReference type="Pfam" id="PF00512">
    <property type="entry name" value="HisKA"/>
    <property type="match status" value="1"/>
</dbReference>
<dbReference type="EMBL" id="JAULBC010000004">
    <property type="protein sequence ID" value="MEX6688552.1"/>
    <property type="molecule type" value="Genomic_DNA"/>
</dbReference>
<evidence type="ECO:0000256" key="4">
    <source>
        <dbReference type="ARBA" id="ARBA00022475"/>
    </source>
</evidence>
<accession>A0ABV3ZFA0</accession>
<reference evidence="17 18" key="1">
    <citation type="submission" date="2023-07" db="EMBL/GenBank/DDBJ databases">
        <authorList>
            <person name="Lian W.-H."/>
        </authorList>
    </citation>
    <scope>NUCLEOTIDE SEQUENCE [LARGE SCALE GENOMIC DNA]</scope>
    <source>
        <strain evidence="17 18">SYSU DXS3180</strain>
    </source>
</reference>
<dbReference type="InterPro" id="IPR003661">
    <property type="entry name" value="HisK_dim/P_dom"/>
</dbReference>
<dbReference type="CDD" id="cd00075">
    <property type="entry name" value="HATPase"/>
    <property type="match status" value="1"/>
</dbReference>
<dbReference type="SUPFAM" id="SSF47384">
    <property type="entry name" value="Homodimeric domain of signal transducing histidine kinase"/>
    <property type="match status" value="1"/>
</dbReference>
<dbReference type="InterPro" id="IPR050398">
    <property type="entry name" value="HssS/ArlS-like"/>
</dbReference>
<evidence type="ECO:0000256" key="10">
    <source>
        <dbReference type="ARBA" id="ARBA00022840"/>
    </source>
</evidence>
<dbReference type="InterPro" id="IPR003660">
    <property type="entry name" value="HAMP_dom"/>
</dbReference>
<evidence type="ECO:0000256" key="14">
    <source>
        <dbReference type="SAM" id="Phobius"/>
    </source>
</evidence>
<dbReference type="CDD" id="cd00082">
    <property type="entry name" value="HisKA"/>
    <property type="match status" value="1"/>
</dbReference>
<dbReference type="SMART" id="SM00387">
    <property type="entry name" value="HATPase_c"/>
    <property type="match status" value="1"/>
</dbReference>
<keyword evidence="6" id="KW-0808">Transferase</keyword>
<evidence type="ECO:0000259" key="16">
    <source>
        <dbReference type="PROSITE" id="PS50885"/>
    </source>
</evidence>
<evidence type="ECO:0000256" key="12">
    <source>
        <dbReference type="ARBA" id="ARBA00023012"/>
    </source>
</evidence>
<dbReference type="SMART" id="SM00304">
    <property type="entry name" value="HAMP"/>
    <property type="match status" value="1"/>
</dbReference>
<dbReference type="InterPro" id="IPR036890">
    <property type="entry name" value="HATPase_C_sf"/>
</dbReference>
<keyword evidence="9 17" id="KW-0418">Kinase</keyword>
<evidence type="ECO:0000256" key="9">
    <source>
        <dbReference type="ARBA" id="ARBA00022777"/>
    </source>
</evidence>
<evidence type="ECO:0000256" key="6">
    <source>
        <dbReference type="ARBA" id="ARBA00022679"/>
    </source>
</evidence>
<dbReference type="SUPFAM" id="SSF158472">
    <property type="entry name" value="HAMP domain-like"/>
    <property type="match status" value="1"/>
</dbReference>
<evidence type="ECO:0000256" key="2">
    <source>
        <dbReference type="ARBA" id="ARBA00004651"/>
    </source>
</evidence>
<keyword evidence="4" id="KW-1003">Cell membrane</keyword>
<evidence type="ECO:0000256" key="8">
    <source>
        <dbReference type="ARBA" id="ARBA00022741"/>
    </source>
</evidence>
<dbReference type="InterPro" id="IPR005467">
    <property type="entry name" value="His_kinase_dom"/>
</dbReference>
<dbReference type="PROSITE" id="PS50109">
    <property type="entry name" value="HIS_KIN"/>
    <property type="match status" value="1"/>
</dbReference>
<evidence type="ECO:0000256" key="13">
    <source>
        <dbReference type="ARBA" id="ARBA00023136"/>
    </source>
</evidence>
<dbReference type="InterPro" id="IPR004358">
    <property type="entry name" value="Sig_transdc_His_kin-like_C"/>
</dbReference>
<keyword evidence="5" id="KW-0597">Phosphoprotein</keyword>
<keyword evidence="12" id="KW-0902">Two-component regulatory system</keyword>
<comment type="catalytic activity">
    <reaction evidence="1">
        <text>ATP + protein L-histidine = ADP + protein N-phospho-L-histidine.</text>
        <dbReference type="EC" id="2.7.13.3"/>
    </reaction>
</comment>
<dbReference type="GO" id="GO:0016301">
    <property type="term" value="F:kinase activity"/>
    <property type="evidence" value="ECO:0007669"/>
    <property type="project" value="UniProtKB-KW"/>
</dbReference>
<dbReference type="Gene3D" id="1.10.287.130">
    <property type="match status" value="1"/>
</dbReference>
<gene>
    <name evidence="17" type="ORF">QTN47_13650</name>
</gene>